<dbReference type="Gramene" id="PVH64362">
    <property type="protein sequence ID" value="PVH64362"/>
    <property type="gene ID" value="PAHAL_2G249500"/>
</dbReference>
<evidence type="ECO:0000256" key="1">
    <source>
        <dbReference type="SAM" id="MobiDB-lite"/>
    </source>
</evidence>
<organism evidence="2">
    <name type="scientific">Panicum hallii</name>
    <dbReference type="NCBI Taxonomy" id="206008"/>
    <lineage>
        <taxon>Eukaryota</taxon>
        <taxon>Viridiplantae</taxon>
        <taxon>Streptophyta</taxon>
        <taxon>Embryophyta</taxon>
        <taxon>Tracheophyta</taxon>
        <taxon>Spermatophyta</taxon>
        <taxon>Magnoliopsida</taxon>
        <taxon>Liliopsida</taxon>
        <taxon>Poales</taxon>
        <taxon>Poaceae</taxon>
        <taxon>PACMAD clade</taxon>
        <taxon>Panicoideae</taxon>
        <taxon>Panicodae</taxon>
        <taxon>Paniceae</taxon>
        <taxon>Panicinae</taxon>
        <taxon>Panicum</taxon>
        <taxon>Panicum sect. Panicum</taxon>
    </lineage>
</organism>
<feature type="region of interest" description="Disordered" evidence="1">
    <location>
        <begin position="1"/>
        <end position="91"/>
    </location>
</feature>
<evidence type="ECO:0000313" key="2">
    <source>
        <dbReference type="EMBL" id="PVH64362.1"/>
    </source>
</evidence>
<feature type="compositionally biased region" description="Basic residues" evidence="1">
    <location>
        <begin position="1"/>
        <end position="36"/>
    </location>
</feature>
<dbReference type="EMBL" id="CM008047">
    <property type="protein sequence ID" value="PVH64362.1"/>
    <property type="molecule type" value="Genomic_DNA"/>
</dbReference>
<proteinExistence type="predicted"/>
<dbReference type="Proteomes" id="UP000243499">
    <property type="component" value="Chromosome 2"/>
</dbReference>
<gene>
    <name evidence="2" type="ORF">PAHAL_2G249500</name>
</gene>
<accession>A0A2T8KQF9</accession>
<protein>
    <submittedName>
        <fullName evidence="2">Uncharacterized protein</fullName>
    </submittedName>
</protein>
<name>A0A2T8KQF9_9POAL</name>
<dbReference type="AlphaFoldDB" id="A0A2T8KQF9"/>
<reference evidence="2" key="1">
    <citation type="submission" date="2018-04" db="EMBL/GenBank/DDBJ databases">
        <title>WGS assembly of Panicum hallii.</title>
        <authorList>
            <person name="Lovell J."/>
            <person name="Jenkins J."/>
            <person name="Lowry D."/>
            <person name="Mamidi S."/>
            <person name="Sreedasyam A."/>
            <person name="Weng X."/>
            <person name="Barry K."/>
            <person name="Bonette J."/>
            <person name="Campitelli B."/>
            <person name="Daum C."/>
            <person name="Gordon S."/>
            <person name="Gould B."/>
            <person name="Lipzen A."/>
            <person name="Macqueen A."/>
            <person name="Palacio-Mejia J."/>
            <person name="Plott C."/>
            <person name="Shakirov E."/>
            <person name="Shu S."/>
            <person name="Yoshinaga Y."/>
            <person name="Zane M."/>
            <person name="Rokhsar D."/>
            <person name="Grimwood J."/>
            <person name="Schmutz J."/>
            <person name="Juenger T."/>
        </authorList>
    </citation>
    <scope>NUCLEOTIDE SEQUENCE [LARGE SCALE GENOMIC DNA]</scope>
    <source>
        <strain evidence="2">FIL2</strain>
    </source>
</reference>
<sequence>MDLQRHRRRVGAPRPFFHRWRARAAGPKQRRPRRHQSSNGEGEGTGRRHWNGEGRTAGGRRGWRGDARRRCPCRVRPCGPREATSERPGGA</sequence>